<dbReference type="PROSITE" id="PS51192">
    <property type="entry name" value="HELICASE_ATP_BIND_1"/>
    <property type="match status" value="1"/>
</dbReference>
<sequence length="693" mass="75304">MGKTKDKAAKEAKKEKKEKKSSKERTVEAAAATETKKKRKASDEEDESKREKSRARREEDERAEGDLELGTPEPEEPNPLALDNFKGLTDPVKTTLRKKGYDALFQIQAETLEIALGGRDVVGRARTGCGKTLAFVLPIIELMAKMSPMPANGRRVQGRRPMCVVLAPTRELAKQVFADFDWIGNSYGFKSLCVYGGAPYREQEMGLRSGVDIVIGTPGRMKDHLERKTLMMTDLKFRVLDEADEMLNMGFVDDVETILKSSGDVQTLLFSATLPSWVKDISKRFLKPNYSTVDLVGDEKQKASGAVQHMLLPCQWSDRVDLVCDVIRSKAPGGGRVIVFCDTKRDCGELCDNLQKEIPKGAKALHGDVSQSQREVVLSLFREDKFQVLVATDVAARGLDITGVELVIQCEPPKDAETYIHRSGRTGRAGATGISVTLCTPRNEWAVPNIERKGGFKFIRIGPPQPAEMAKAAGKIAGEQIRKVHKGAAKLFMDVARDLLEGEDSDSEEGRDPVEVLAMAIAKLAGHGELRQRSLLTSHSGQTTLLFTANGVDIRTPTYVWNFLRQRMDESELQLRRLTLSMDNKAAVFDVPSELADKFVALSEPATSGKTAVTIIECAELPELSQRPQAREGGFGGGRGGGGGRFSGRGGNYGGGRGSPGGRFGGRGSPGGRAGGRGGGGRFSGGGRGRGRY</sequence>
<organism evidence="12 13">
    <name type="scientific">Ostreococcus tauri</name>
    <name type="common">Marine green alga</name>
    <dbReference type="NCBI Taxonomy" id="70448"/>
    <lineage>
        <taxon>Eukaryota</taxon>
        <taxon>Viridiplantae</taxon>
        <taxon>Chlorophyta</taxon>
        <taxon>Mamiellophyceae</taxon>
        <taxon>Mamiellales</taxon>
        <taxon>Bathycoccaceae</taxon>
        <taxon>Ostreococcus</taxon>
    </lineage>
</organism>
<dbReference type="GO" id="GO:0003723">
    <property type="term" value="F:RNA binding"/>
    <property type="evidence" value="ECO:0007669"/>
    <property type="project" value="UniProtKB-KW"/>
</dbReference>
<evidence type="ECO:0000256" key="2">
    <source>
        <dbReference type="ARBA" id="ARBA00012552"/>
    </source>
</evidence>
<dbReference type="STRING" id="70448.Q01AV7"/>
<dbReference type="InterPro" id="IPR014001">
    <property type="entry name" value="Helicase_ATP-bd"/>
</dbReference>
<dbReference type="InterPro" id="IPR011545">
    <property type="entry name" value="DEAD/DEAH_box_helicase_dom"/>
</dbReference>
<dbReference type="AlphaFoldDB" id="Q01AV7"/>
<dbReference type="InterPro" id="IPR059027">
    <property type="entry name" value="DD_DDX21-DDX50"/>
</dbReference>
<keyword evidence="3 8" id="KW-0547">Nucleotide-binding</keyword>
<feature type="compositionally biased region" description="Gly residues" evidence="9">
    <location>
        <begin position="633"/>
        <end position="693"/>
    </location>
</feature>
<dbReference type="EMBL" id="CAID01000004">
    <property type="protein sequence ID" value="CAL51691.1"/>
    <property type="molecule type" value="Genomic_DNA"/>
</dbReference>
<dbReference type="InterPro" id="IPR001650">
    <property type="entry name" value="Helicase_C-like"/>
</dbReference>
<dbReference type="OrthoDB" id="4255at2759"/>
<evidence type="ECO:0000256" key="5">
    <source>
        <dbReference type="ARBA" id="ARBA00022806"/>
    </source>
</evidence>
<dbReference type="GO" id="GO:0005524">
    <property type="term" value="F:ATP binding"/>
    <property type="evidence" value="ECO:0007669"/>
    <property type="project" value="UniProtKB-KW"/>
</dbReference>
<dbReference type="FunCoup" id="Q01AV7">
    <property type="interactions" value="1394"/>
</dbReference>
<feature type="region of interest" description="Disordered" evidence="9">
    <location>
        <begin position="1"/>
        <end position="86"/>
    </location>
</feature>
<evidence type="ECO:0000256" key="6">
    <source>
        <dbReference type="ARBA" id="ARBA00022840"/>
    </source>
</evidence>
<evidence type="ECO:0000256" key="1">
    <source>
        <dbReference type="ARBA" id="ARBA00006517"/>
    </source>
</evidence>
<dbReference type="PROSITE" id="PS00039">
    <property type="entry name" value="DEAD_ATP_HELICASE"/>
    <property type="match status" value="1"/>
</dbReference>
<dbReference type="InterPro" id="IPR027417">
    <property type="entry name" value="P-loop_NTPase"/>
</dbReference>
<dbReference type="CDD" id="cd00268">
    <property type="entry name" value="DEADc"/>
    <property type="match status" value="1"/>
</dbReference>
<dbReference type="SUPFAM" id="SSF52540">
    <property type="entry name" value="P-loop containing nucleoside triphosphate hydrolases"/>
    <property type="match status" value="1"/>
</dbReference>
<dbReference type="Proteomes" id="UP000009170">
    <property type="component" value="Unassembled WGS sequence"/>
</dbReference>
<dbReference type="RefSeq" id="XP_003078811.1">
    <property type="nucleotide sequence ID" value="XM_003078763.1"/>
</dbReference>
<feature type="domain" description="Helicase C-terminal" evidence="11">
    <location>
        <begin position="319"/>
        <end position="475"/>
    </location>
</feature>
<feature type="compositionally biased region" description="Basic and acidic residues" evidence="9">
    <location>
        <begin position="1"/>
        <end position="15"/>
    </location>
</feature>
<dbReference type="InterPro" id="IPR035979">
    <property type="entry name" value="RBD_domain_sf"/>
</dbReference>
<dbReference type="PANTHER" id="PTHR47963:SF8">
    <property type="entry name" value="ATP-DEPENDENT RNA HELICASE DEAD"/>
    <property type="match status" value="1"/>
</dbReference>
<name>Q01AV7_OSTTA</name>
<evidence type="ECO:0000256" key="3">
    <source>
        <dbReference type="ARBA" id="ARBA00022741"/>
    </source>
</evidence>
<dbReference type="SUPFAM" id="SSF54928">
    <property type="entry name" value="RNA-binding domain, RBD"/>
    <property type="match status" value="1"/>
</dbReference>
<dbReference type="PANTHER" id="PTHR47963">
    <property type="entry name" value="DEAD-BOX ATP-DEPENDENT RNA HELICASE 47, MITOCHONDRIAL"/>
    <property type="match status" value="1"/>
</dbReference>
<comment type="similarity">
    <text evidence="1">Belongs to the DEAD box helicase family. DDX21/DDX50 subfamily.</text>
</comment>
<dbReference type="InterPro" id="IPR000629">
    <property type="entry name" value="RNA-helicase_DEAD-box_CS"/>
</dbReference>
<dbReference type="GO" id="GO:0016787">
    <property type="term" value="F:hydrolase activity"/>
    <property type="evidence" value="ECO:0007669"/>
    <property type="project" value="UniProtKB-KW"/>
</dbReference>
<dbReference type="SMART" id="SM00490">
    <property type="entry name" value="HELICc"/>
    <property type="match status" value="1"/>
</dbReference>
<dbReference type="Pfam" id="PF26142">
    <property type="entry name" value="DD_DDX21-DDX50"/>
    <property type="match status" value="1"/>
</dbReference>
<dbReference type="EC" id="3.6.4.13" evidence="2"/>
<keyword evidence="7" id="KW-0694">RNA-binding</keyword>
<dbReference type="Gene3D" id="3.30.70.2280">
    <property type="match status" value="1"/>
</dbReference>
<dbReference type="InterPro" id="IPR044742">
    <property type="entry name" value="DEAD/DEAH_RhlB"/>
</dbReference>
<accession>Q01AV7</accession>
<dbReference type="PROSITE" id="PS51194">
    <property type="entry name" value="HELICASE_CTER"/>
    <property type="match status" value="1"/>
</dbReference>
<dbReference type="InterPro" id="IPR050547">
    <property type="entry name" value="DEAD_box_RNA_helicases"/>
</dbReference>
<protein>
    <recommendedName>
        <fullName evidence="2">RNA helicase</fullName>
        <ecNumber evidence="2">3.6.4.13</ecNumber>
    </recommendedName>
</protein>
<dbReference type="OMA" id="YSGFHGR"/>
<gene>
    <name evidence="12" type="ORF">OT_ostta04g02770</name>
</gene>
<dbReference type="Gene3D" id="3.40.50.300">
    <property type="entry name" value="P-loop containing nucleotide triphosphate hydrolases"/>
    <property type="match status" value="2"/>
</dbReference>
<feature type="region of interest" description="Disordered" evidence="9">
    <location>
        <begin position="624"/>
        <end position="693"/>
    </location>
</feature>
<evidence type="ECO:0000313" key="12">
    <source>
        <dbReference type="EMBL" id="CAL51691.1"/>
    </source>
</evidence>
<comment type="caution">
    <text evidence="12">The sequence shown here is derived from an EMBL/GenBank/DDBJ whole genome shotgun (WGS) entry which is preliminary data.</text>
</comment>
<keyword evidence="6 8" id="KW-0067">ATP-binding</keyword>
<dbReference type="GeneID" id="9833913"/>
<evidence type="ECO:0000256" key="9">
    <source>
        <dbReference type="SAM" id="MobiDB-lite"/>
    </source>
</evidence>
<evidence type="ECO:0000313" key="13">
    <source>
        <dbReference type="Proteomes" id="UP000009170"/>
    </source>
</evidence>
<dbReference type="GO" id="GO:0003724">
    <property type="term" value="F:RNA helicase activity"/>
    <property type="evidence" value="ECO:0007669"/>
    <property type="project" value="UniProtKB-EC"/>
</dbReference>
<evidence type="ECO:0000256" key="7">
    <source>
        <dbReference type="ARBA" id="ARBA00022884"/>
    </source>
</evidence>
<dbReference type="Pfam" id="PF00270">
    <property type="entry name" value="DEAD"/>
    <property type="match status" value="1"/>
</dbReference>
<proteinExistence type="inferred from homology"/>
<dbReference type="InParanoid" id="Q01AV7"/>
<reference evidence="12 13" key="2">
    <citation type="journal article" date="2014" name="BMC Genomics">
        <title>An improved genome of the model marine alga Ostreococcus tauri unfolds by assessing Illumina de novo assemblies.</title>
        <authorList>
            <person name="Blanc-Mathieu R."/>
            <person name="Verhelst B."/>
            <person name="Derelle E."/>
            <person name="Rombauts S."/>
            <person name="Bouget F.Y."/>
            <person name="Carre I."/>
            <person name="Chateau A."/>
            <person name="Eyre-Walker A."/>
            <person name="Grimsley N."/>
            <person name="Moreau H."/>
            <person name="Piegu B."/>
            <person name="Rivals E."/>
            <person name="Schackwitz W."/>
            <person name="Van de Peer Y."/>
            <person name="Piganeau G."/>
        </authorList>
    </citation>
    <scope>NUCLEOTIDE SEQUENCE [LARGE SCALE GENOMIC DNA]</scope>
    <source>
        <strain evidence="13">OTTH 0595 / CCAP 157/2 / RCC745</strain>
    </source>
</reference>
<dbReference type="InterPro" id="IPR012562">
    <property type="entry name" value="GUCT"/>
</dbReference>
<dbReference type="KEGG" id="ota:OT_ostta04g02770"/>
<reference evidence="13" key="1">
    <citation type="journal article" date="2006" name="Proc. Natl. Acad. Sci. U.S.A.">
        <title>Genome analysis of the smallest free-living eukaryote Ostreococcus tauri unveils many unique features.</title>
        <authorList>
            <person name="Derelle E."/>
            <person name="Ferraz C."/>
            <person name="Rombauts S."/>
            <person name="Rouze P."/>
            <person name="Worden A.Z."/>
            <person name="Robbens S."/>
            <person name="Partensky F."/>
            <person name="Degroeve S."/>
            <person name="Echeynie S."/>
            <person name="Cooke R."/>
            <person name="Saeys Y."/>
            <person name="Wuyts J."/>
            <person name="Jabbari K."/>
            <person name="Bowler C."/>
            <person name="Panaud O."/>
            <person name="Piegu B."/>
            <person name="Ball S.G."/>
            <person name="Ral J.-P."/>
            <person name="Bouget F.-Y."/>
            <person name="Piganeau G."/>
            <person name="De Baets B."/>
            <person name="Picard A."/>
            <person name="Delseny M."/>
            <person name="Demaille J."/>
            <person name="Van de Peer Y."/>
            <person name="Moreau H."/>
        </authorList>
    </citation>
    <scope>NUCLEOTIDE SEQUENCE [LARGE SCALE GENOMIC DNA]</scope>
    <source>
        <strain evidence="13">OTTH 0595 / CCAP 157/2 / RCC745</strain>
    </source>
</reference>
<evidence type="ECO:0000256" key="4">
    <source>
        <dbReference type="ARBA" id="ARBA00022801"/>
    </source>
</evidence>
<feature type="domain" description="Helicase ATP-binding" evidence="10">
    <location>
        <begin position="112"/>
        <end position="292"/>
    </location>
</feature>
<dbReference type="Pfam" id="PF08152">
    <property type="entry name" value="GUCT"/>
    <property type="match status" value="1"/>
</dbReference>
<dbReference type="CDD" id="cd12937">
    <property type="entry name" value="GUCT_RH7_like"/>
    <property type="match status" value="1"/>
</dbReference>
<evidence type="ECO:0000259" key="10">
    <source>
        <dbReference type="PROSITE" id="PS51192"/>
    </source>
</evidence>
<keyword evidence="13" id="KW-1185">Reference proteome</keyword>
<keyword evidence="5 8" id="KW-0347">Helicase</keyword>
<dbReference type="Pfam" id="PF00271">
    <property type="entry name" value="Helicase_C"/>
    <property type="match status" value="1"/>
</dbReference>
<dbReference type="SMART" id="SM00487">
    <property type="entry name" value="DEXDc"/>
    <property type="match status" value="1"/>
</dbReference>
<evidence type="ECO:0000256" key="8">
    <source>
        <dbReference type="RuleBase" id="RU000492"/>
    </source>
</evidence>
<dbReference type="CDD" id="cd18787">
    <property type="entry name" value="SF2_C_DEAD"/>
    <property type="match status" value="1"/>
</dbReference>
<evidence type="ECO:0000259" key="11">
    <source>
        <dbReference type="PROSITE" id="PS51194"/>
    </source>
</evidence>
<keyword evidence="4 8" id="KW-0378">Hydrolase</keyword>